<dbReference type="Gene3D" id="3.90.550.10">
    <property type="entry name" value="Spore Coat Polysaccharide Biosynthesis Protein SpsA, Chain A"/>
    <property type="match status" value="1"/>
</dbReference>
<keyword evidence="4" id="KW-1185">Reference proteome</keyword>
<reference evidence="3" key="1">
    <citation type="journal article" date="2014" name="Int. J. Syst. Evol. Microbiol.">
        <title>Complete genome sequence of Corynebacterium casei LMG S-19264T (=DSM 44701T), isolated from a smear-ripened cheese.</title>
        <authorList>
            <consortium name="US DOE Joint Genome Institute (JGI-PGF)"/>
            <person name="Walter F."/>
            <person name="Albersmeier A."/>
            <person name="Kalinowski J."/>
            <person name="Ruckert C."/>
        </authorList>
    </citation>
    <scope>NUCLEOTIDE SEQUENCE</scope>
    <source>
        <strain evidence="3">VKM B-2935</strain>
    </source>
</reference>
<name>A0A9W6NGV3_9PSED</name>
<reference evidence="3" key="2">
    <citation type="submission" date="2023-01" db="EMBL/GenBank/DDBJ databases">
        <authorList>
            <person name="Sun Q."/>
            <person name="Evtushenko L."/>
        </authorList>
    </citation>
    <scope>NUCLEOTIDE SEQUENCE</scope>
    <source>
        <strain evidence="3">VKM B-2935</strain>
    </source>
</reference>
<evidence type="ECO:0000259" key="2">
    <source>
        <dbReference type="Pfam" id="PF12804"/>
    </source>
</evidence>
<dbReference type="EMBL" id="BSFN01000011">
    <property type="protein sequence ID" value="GLK90463.1"/>
    <property type="molecule type" value="Genomic_DNA"/>
</dbReference>
<evidence type="ECO:0000256" key="1">
    <source>
        <dbReference type="ARBA" id="ARBA00022842"/>
    </source>
</evidence>
<evidence type="ECO:0000313" key="3">
    <source>
        <dbReference type="EMBL" id="GLK90463.1"/>
    </source>
</evidence>
<feature type="domain" description="MobA-like NTP transferase" evidence="2">
    <location>
        <begin position="8"/>
        <end position="165"/>
    </location>
</feature>
<organism evidence="3 4">
    <name type="scientific">Pseudomonas turukhanskensis</name>
    <dbReference type="NCBI Taxonomy" id="1806536"/>
    <lineage>
        <taxon>Bacteria</taxon>
        <taxon>Pseudomonadati</taxon>
        <taxon>Pseudomonadota</taxon>
        <taxon>Gammaproteobacteria</taxon>
        <taxon>Pseudomonadales</taxon>
        <taxon>Pseudomonadaceae</taxon>
        <taxon>Pseudomonas</taxon>
    </lineage>
</organism>
<dbReference type="InterPro" id="IPR025877">
    <property type="entry name" value="MobA-like_NTP_Trfase"/>
</dbReference>
<protein>
    <recommendedName>
        <fullName evidence="2">MobA-like NTP transferase domain-containing protein</fullName>
    </recommendedName>
</protein>
<dbReference type="Proteomes" id="UP001143328">
    <property type="component" value="Unassembled WGS sequence"/>
</dbReference>
<dbReference type="RefSeq" id="WP_271196651.1">
    <property type="nucleotide sequence ID" value="NZ_BSFN01000011.1"/>
</dbReference>
<comment type="caution">
    <text evidence="3">The sequence shown here is derived from an EMBL/GenBank/DDBJ whole genome shotgun (WGS) entry which is preliminary data.</text>
</comment>
<dbReference type="AlphaFoldDB" id="A0A9W6NGV3"/>
<gene>
    <name evidence="3" type="ORF">GCM10017655_35270</name>
</gene>
<dbReference type="PANTHER" id="PTHR43777">
    <property type="entry name" value="MOLYBDENUM COFACTOR CYTIDYLYLTRANSFERASE"/>
    <property type="match status" value="1"/>
</dbReference>
<proteinExistence type="predicted"/>
<evidence type="ECO:0000313" key="4">
    <source>
        <dbReference type="Proteomes" id="UP001143328"/>
    </source>
</evidence>
<dbReference type="SUPFAM" id="SSF53448">
    <property type="entry name" value="Nucleotide-diphospho-sugar transferases"/>
    <property type="match status" value="1"/>
</dbReference>
<dbReference type="PANTHER" id="PTHR43777:SF1">
    <property type="entry name" value="MOLYBDENUM COFACTOR CYTIDYLYLTRANSFERASE"/>
    <property type="match status" value="1"/>
</dbReference>
<dbReference type="GO" id="GO:0016779">
    <property type="term" value="F:nucleotidyltransferase activity"/>
    <property type="evidence" value="ECO:0007669"/>
    <property type="project" value="UniProtKB-ARBA"/>
</dbReference>
<accession>A0A9W6NGV3</accession>
<dbReference type="CDD" id="cd04182">
    <property type="entry name" value="GT_2_like_f"/>
    <property type="match status" value="1"/>
</dbReference>
<dbReference type="Pfam" id="PF12804">
    <property type="entry name" value="NTP_transf_3"/>
    <property type="match status" value="1"/>
</dbReference>
<keyword evidence="1" id="KW-0460">Magnesium</keyword>
<sequence>MSEVNVVGLMLAAGRSRRFGADKRQIELAPGASLLVTSLDVARACLAELWLVLRLDDKPQALGVPAGVEVVFSAGAEQGMGHSLADGMVALSAQSSADAVAILLGDMPWIAPATFGQLLSQASADHIVVPTCDGEPGHPVIFGRRFWPELLRVGGDSGAKSVLLANPAAVRRVAVADSGILRDVDTPAALLG</sequence>
<dbReference type="InterPro" id="IPR029044">
    <property type="entry name" value="Nucleotide-diphossugar_trans"/>
</dbReference>